<sequence>MVEVFSSLKSRNWGRSISWFSLHYFMAFFLYFLQSHFVACMTAILNQMGDQHYSFYIETFQTSSELVDFLMETFIMFKDLIGKNVYPGDWMAMSMVQNRVFLRAINKFAETMNQKFLEHTNFEFQDLWQCKPRKLPVN</sequence>
<dbReference type="AlphaFoldDB" id="A0A7F8PZS6"/>
<dbReference type="GO" id="GO:0005886">
    <property type="term" value="C:plasma membrane"/>
    <property type="evidence" value="ECO:0007669"/>
    <property type="project" value="TreeGrafter"/>
</dbReference>
<dbReference type="GO" id="GO:0007264">
    <property type="term" value="P:small GTPase-mediated signal transduction"/>
    <property type="evidence" value="ECO:0007669"/>
    <property type="project" value="InterPro"/>
</dbReference>
<keyword evidence="1" id="KW-1133">Transmembrane helix</keyword>
<evidence type="ECO:0000256" key="1">
    <source>
        <dbReference type="SAM" id="Phobius"/>
    </source>
</evidence>
<dbReference type="Pfam" id="PF23554">
    <property type="entry name" value="TPR_DOCK"/>
    <property type="match status" value="1"/>
</dbReference>
<dbReference type="GeneID" id="115937101"/>
<dbReference type="OrthoDB" id="18896at2759"/>
<evidence type="ECO:0000259" key="2">
    <source>
        <dbReference type="Pfam" id="PF23554"/>
    </source>
</evidence>
<gene>
    <name evidence="4" type="primary">LOC115937101</name>
</gene>
<protein>
    <submittedName>
        <fullName evidence="4">Dedicator of cytokinesis protein 2-like</fullName>
    </submittedName>
</protein>
<dbReference type="GO" id="GO:0007520">
    <property type="term" value="P:myoblast fusion"/>
    <property type="evidence" value="ECO:0007669"/>
    <property type="project" value="TreeGrafter"/>
</dbReference>
<feature type="domain" description="Dedicator of cytokinesis TPR repeats region" evidence="2">
    <location>
        <begin position="34"/>
        <end position="129"/>
    </location>
</feature>
<reference evidence="4" key="1">
    <citation type="submission" date="2025-08" db="UniProtKB">
        <authorList>
            <consortium name="RefSeq"/>
        </authorList>
    </citation>
    <scope>IDENTIFICATION</scope>
    <source>
        <tissue evidence="4">Liver</tissue>
    </source>
</reference>
<keyword evidence="3" id="KW-1185">Reference proteome</keyword>
<dbReference type="GO" id="GO:0016477">
    <property type="term" value="P:cell migration"/>
    <property type="evidence" value="ECO:0007669"/>
    <property type="project" value="TreeGrafter"/>
</dbReference>
<keyword evidence="1" id="KW-0472">Membrane</keyword>
<name>A0A7F8PZS6_LEPWE</name>
<dbReference type="GO" id="GO:0031267">
    <property type="term" value="F:small GTPase binding"/>
    <property type="evidence" value="ECO:0007669"/>
    <property type="project" value="TreeGrafter"/>
</dbReference>
<dbReference type="InterPro" id="IPR056372">
    <property type="entry name" value="TPR_DOCK"/>
</dbReference>
<dbReference type="RefSeq" id="XP_030874339.1">
    <property type="nucleotide sequence ID" value="XM_031018479.1"/>
</dbReference>
<dbReference type="Proteomes" id="UP000245341">
    <property type="component" value="Unplaced"/>
</dbReference>
<organism evidence="3 4">
    <name type="scientific">Leptonychotes weddellii</name>
    <name type="common">Weddell seal</name>
    <name type="synonym">Otaria weddellii</name>
    <dbReference type="NCBI Taxonomy" id="9713"/>
    <lineage>
        <taxon>Eukaryota</taxon>
        <taxon>Metazoa</taxon>
        <taxon>Chordata</taxon>
        <taxon>Craniata</taxon>
        <taxon>Vertebrata</taxon>
        <taxon>Euteleostomi</taxon>
        <taxon>Mammalia</taxon>
        <taxon>Eutheria</taxon>
        <taxon>Laurasiatheria</taxon>
        <taxon>Carnivora</taxon>
        <taxon>Caniformia</taxon>
        <taxon>Pinnipedia</taxon>
        <taxon>Phocidae</taxon>
        <taxon>Monachinae</taxon>
        <taxon>Lobodontini</taxon>
        <taxon>Leptonychotes</taxon>
    </lineage>
</organism>
<dbReference type="GO" id="GO:0005737">
    <property type="term" value="C:cytoplasm"/>
    <property type="evidence" value="ECO:0007669"/>
    <property type="project" value="TreeGrafter"/>
</dbReference>
<evidence type="ECO:0000313" key="4">
    <source>
        <dbReference type="RefSeq" id="XP_030874339.1"/>
    </source>
</evidence>
<dbReference type="GO" id="GO:0005085">
    <property type="term" value="F:guanyl-nucleotide exchange factor activity"/>
    <property type="evidence" value="ECO:0007669"/>
    <property type="project" value="InterPro"/>
</dbReference>
<dbReference type="PANTHER" id="PTHR45653:SF6">
    <property type="entry name" value="DEDICATOR OF CYTOKINESIS PROTEIN 2"/>
    <property type="match status" value="1"/>
</dbReference>
<dbReference type="KEGG" id="lww:115937101"/>
<proteinExistence type="predicted"/>
<dbReference type="InterPro" id="IPR026791">
    <property type="entry name" value="DOCK"/>
</dbReference>
<feature type="transmembrane region" description="Helical" evidence="1">
    <location>
        <begin position="20"/>
        <end position="45"/>
    </location>
</feature>
<evidence type="ECO:0000313" key="3">
    <source>
        <dbReference type="Proteomes" id="UP000245341"/>
    </source>
</evidence>
<accession>A0A7F8PZS6</accession>
<dbReference type="PANTHER" id="PTHR45653">
    <property type="entry name" value="DEDICATOR OF CYTOKINESIS"/>
    <property type="match status" value="1"/>
</dbReference>
<keyword evidence="1" id="KW-0812">Transmembrane</keyword>